<dbReference type="PROSITE" id="PS50294">
    <property type="entry name" value="WD_REPEATS_REGION"/>
    <property type="match status" value="6"/>
</dbReference>
<evidence type="ECO:0000256" key="2">
    <source>
        <dbReference type="ARBA" id="ARBA00022737"/>
    </source>
</evidence>
<proteinExistence type="predicted"/>
<name>A0A4U5LYA4_STECR</name>
<feature type="repeat" description="WD" evidence="3">
    <location>
        <begin position="382"/>
        <end position="407"/>
    </location>
</feature>
<dbReference type="Gene3D" id="2.130.10.10">
    <property type="entry name" value="YVTN repeat-like/Quinoprotein amine dehydrogenase"/>
    <property type="match status" value="1"/>
</dbReference>
<feature type="repeat" description="WD" evidence="3">
    <location>
        <begin position="530"/>
        <end position="571"/>
    </location>
</feature>
<dbReference type="PANTHER" id="PTHR19849:SF1">
    <property type="entry name" value="F-BOX_WD REPEAT-CONTAINING PROTEIN 7"/>
    <property type="match status" value="1"/>
</dbReference>
<feature type="repeat" description="WD" evidence="3">
    <location>
        <begin position="450"/>
        <end position="489"/>
    </location>
</feature>
<protein>
    <recommendedName>
        <fullName evidence="5">F-box domain-containing protein</fullName>
    </recommendedName>
</protein>
<dbReference type="InterPro" id="IPR036047">
    <property type="entry name" value="F-box-like_dom_sf"/>
</dbReference>
<feature type="repeat" description="WD" evidence="3">
    <location>
        <begin position="615"/>
        <end position="655"/>
    </location>
</feature>
<dbReference type="Pfam" id="PF00400">
    <property type="entry name" value="WD40"/>
    <property type="match status" value="7"/>
</dbReference>
<dbReference type="GO" id="GO:0005634">
    <property type="term" value="C:nucleus"/>
    <property type="evidence" value="ECO:0007669"/>
    <property type="project" value="TreeGrafter"/>
</dbReference>
<dbReference type="PRINTS" id="PR00320">
    <property type="entry name" value="GPROTEINBRPT"/>
</dbReference>
<evidence type="ECO:0000313" key="6">
    <source>
        <dbReference type="EMBL" id="TKR61227.1"/>
    </source>
</evidence>
<dbReference type="CDD" id="cd00200">
    <property type="entry name" value="WD40"/>
    <property type="match status" value="1"/>
</dbReference>
<dbReference type="PANTHER" id="PTHR19849">
    <property type="entry name" value="PHOSPHOLIPASE A-2-ACTIVATING PROTEIN"/>
    <property type="match status" value="1"/>
</dbReference>
<dbReference type="PROSITE" id="PS50082">
    <property type="entry name" value="WD_REPEATS_2"/>
    <property type="match status" value="7"/>
</dbReference>
<dbReference type="Gene3D" id="1.20.1280.50">
    <property type="match status" value="1"/>
</dbReference>
<dbReference type="Proteomes" id="UP000298663">
    <property type="component" value="Unassembled WGS sequence"/>
</dbReference>
<dbReference type="InterPro" id="IPR019775">
    <property type="entry name" value="WD40_repeat_CS"/>
</dbReference>
<evidence type="ECO:0000313" key="7">
    <source>
        <dbReference type="Proteomes" id="UP000298663"/>
    </source>
</evidence>
<evidence type="ECO:0000256" key="4">
    <source>
        <dbReference type="SAM" id="MobiDB-lite"/>
    </source>
</evidence>
<dbReference type="OrthoDB" id="5853810at2759"/>
<dbReference type="InterPro" id="IPR020472">
    <property type="entry name" value="WD40_PAC1"/>
</dbReference>
<dbReference type="EMBL" id="AZBU02000011">
    <property type="protein sequence ID" value="TKR61227.1"/>
    <property type="molecule type" value="Genomic_DNA"/>
</dbReference>
<dbReference type="SMART" id="SM00256">
    <property type="entry name" value="FBOX"/>
    <property type="match status" value="1"/>
</dbReference>
<accession>A0A4U5LYA4</accession>
<dbReference type="AlphaFoldDB" id="A0A4U5LYA4"/>
<dbReference type="PROSITE" id="PS50181">
    <property type="entry name" value="FBOX"/>
    <property type="match status" value="1"/>
</dbReference>
<dbReference type="InterPro" id="IPR001810">
    <property type="entry name" value="F-box_dom"/>
</dbReference>
<organism evidence="6 7">
    <name type="scientific">Steinernema carpocapsae</name>
    <name type="common">Entomopathogenic nematode</name>
    <dbReference type="NCBI Taxonomy" id="34508"/>
    <lineage>
        <taxon>Eukaryota</taxon>
        <taxon>Metazoa</taxon>
        <taxon>Ecdysozoa</taxon>
        <taxon>Nematoda</taxon>
        <taxon>Chromadorea</taxon>
        <taxon>Rhabditida</taxon>
        <taxon>Tylenchina</taxon>
        <taxon>Panagrolaimomorpha</taxon>
        <taxon>Strongyloidoidea</taxon>
        <taxon>Steinernematidae</taxon>
        <taxon>Steinernema</taxon>
    </lineage>
</organism>
<dbReference type="GO" id="GO:0043130">
    <property type="term" value="F:ubiquitin binding"/>
    <property type="evidence" value="ECO:0007669"/>
    <property type="project" value="TreeGrafter"/>
</dbReference>
<feature type="domain" description="F-box" evidence="5">
    <location>
        <begin position="186"/>
        <end position="232"/>
    </location>
</feature>
<feature type="repeat" description="WD" evidence="3">
    <location>
        <begin position="490"/>
        <end position="529"/>
    </location>
</feature>
<comment type="caution">
    <text evidence="6">The sequence shown here is derived from an EMBL/GenBank/DDBJ whole genome shotgun (WGS) entry which is preliminary data.</text>
</comment>
<reference evidence="6 7" key="2">
    <citation type="journal article" date="2019" name="G3 (Bethesda)">
        <title>Hybrid Assembly of the Genome of the Entomopathogenic Nematode Steinernema carpocapsae Identifies the X-Chromosome.</title>
        <authorList>
            <person name="Serra L."/>
            <person name="Macchietto M."/>
            <person name="Macias-Munoz A."/>
            <person name="McGill C.J."/>
            <person name="Rodriguez I.M."/>
            <person name="Rodriguez B."/>
            <person name="Murad R."/>
            <person name="Mortazavi A."/>
        </authorList>
    </citation>
    <scope>NUCLEOTIDE SEQUENCE [LARGE SCALE GENOMIC DNA]</scope>
    <source>
        <strain evidence="6 7">ALL</strain>
    </source>
</reference>
<feature type="region of interest" description="Disordered" evidence="4">
    <location>
        <begin position="282"/>
        <end position="310"/>
    </location>
</feature>
<dbReference type="SMART" id="SM00320">
    <property type="entry name" value="WD40"/>
    <property type="match status" value="7"/>
</dbReference>
<keyword evidence="7" id="KW-1185">Reference proteome</keyword>
<dbReference type="SUPFAM" id="SSF50978">
    <property type="entry name" value="WD40 repeat-like"/>
    <property type="match status" value="1"/>
</dbReference>
<dbReference type="Pfam" id="PF12937">
    <property type="entry name" value="F-box-like"/>
    <property type="match status" value="1"/>
</dbReference>
<dbReference type="InterPro" id="IPR001680">
    <property type="entry name" value="WD40_rpt"/>
</dbReference>
<dbReference type="STRING" id="34508.A0A4U5LYA4"/>
<evidence type="ECO:0000256" key="1">
    <source>
        <dbReference type="ARBA" id="ARBA00022574"/>
    </source>
</evidence>
<feature type="repeat" description="WD" evidence="3">
    <location>
        <begin position="408"/>
        <end position="449"/>
    </location>
</feature>
<keyword evidence="2" id="KW-0677">Repeat</keyword>
<dbReference type="GO" id="GO:0043161">
    <property type="term" value="P:proteasome-mediated ubiquitin-dependent protein catabolic process"/>
    <property type="evidence" value="ECO:0007669"/>
    <property type="project" value="TreeGrafter"/>
</dbReference>
<reference evidence="6 7" key="1">
    <citation type="journal article" date="2015" name="Genome Biol.">
        <title>Comparative genomics of Steinernema reveals deeply conserved gene regulatory networks.</title>
        <authorList>
            <person name="Dillman A.R."/>
            <person name="Macchietto M."/>
            <person name="Porter C.F."/>
            <person name="Rogers A."/>
            <person name="Williams B."/>
            <person name="Antoshechkin I."/>
            <person name="Lee M.M."/>
            <person name="Goodwin Z."/>
            <person name="Lu X."/>
            <person name="Lewis E.E."/>
            <person name="Goodrich-Blair H."/>
            <person name="Stock S.P."/>
            <person name="Adams B.J."/>
            <person name="Sternberg P.W."/>
            <person name="Mortazavi A."/>
        </authorList>
    </citation>
    <scope>NUCLEOTIDE SEQUENCE [LARGE SCALE GENOMIC DNA]</scope>
    <source>
        <strain evidence="6 7">ALL</strain>
    </source>
</reference>
<dbReference type="InterPro" id="IPR036322">
    <property type="entry name" value="WD40_repeat_dom_sf"/>
</dbReference>
<dbReference type="InterPro" id="IPR015943">
    <property type="entry name" value="WD40/YVTN_repeat-like_dom_sf"/>
</dbReference>
<dbReference type="SUPFAM" id="SSF81383">
    <property type="entry name" value="F-box domain"/>
    <property type="match status" value="1"/>
</dbReference>
<dbReference type="PROSITE" id="PS00678">
    <property type="entry name" value="WD_REPEATS_1"/>
    <property type="match status" value="5"/>
</dbReference>
<sequence>MNGLSQAPSASSTAAPIHDVAAVVLNASDAPHLEFFDRCYDSATSIFGPEAETSSCSCQDASSDESMMPMDDEVFSCNVEYVGQHSPFYPNQQAQRRGDNCSDSRCKQQRFRNVQKRKSSVQQEDVTLKRPALSMAISVPSHSKWIDDFQQMCGTVQIEALSGLIEACNMNNVRHIQTIIQPYFQKDFIGLLPRETAIHILGMLPPEDIVRASLTSRKWFHMTEDDMLWKNKCQEYGIMEYLSPMYRLSDAWKKLPMRESLSGVEIQRRDIDILQDLDVQTFQRQPTPDGDVTPRSDISEGDSESNRDFEDEFMSDADFSQDYNERSSITGPFAPVLQRCKWKAAFLRQTRIRATWRSREIRGYCPLKGHDEHVITCLQIQGDRIITGSDDNTLKIWSASQAKCLHTLSGHIGGVWSSQISSDGKVLVSGSTDRTVKVWCMETGKLLRSLIGHTSTVRCMALHGRTLVSGSRDATLRIWNIDTGACLNMLNGHIAAVRCVQFDGERVISGAYDYSIKVWDAKSAECRHTLQGHTNRVYSLLFDSPRDIVVSGSLDTTIRTWNVKTGICTHVLSGHQSLTSEMQLRGDILVSGNADSTIKVWNIRDGRCMHTLSGEKKHTSAVTSLQFMENGMVASSSDDGTVKLWDVERGEYVRDLVNLESGGQGGCIWRVKATPTMLACAVGSRTGIEDTKLVLLDFDAGYP</sequence>
<keyword evidence="1 3" id="KW-0853">WD repeat</keyword>
<evidence type="ECO:0000259" key="5">
    <source>
        <dbReference type="PROSITE" id="PS50181"/>
    </source>
</evidence>
<gene>
    <name evidence="6" type="ORF">L596_028367</name>
</gene>
<dbReference type="GO" id="GO:0010992">
    <property type="term" value="P:ubiquitin recycling"/>
    <property type="evidence" value="ECO:0007669"/>
    <property type="project" value="TreeGrafter"/>
</dbReference>
<dbReference type="GO" id="GO:0005737">
    <property type="term" value="C:cytoplasm"/>
    <property type="evidence" value="ECO:0007669"/>
    <property type="project" value="TreeGrafter"/>
</dbReference>
<feature type="repeat" description="WD" evidence="3">
    <location>
        <begin position="572"/>
        <end position="611"/>
    </location>
</feature>
<feature type="compositionally biased region" description="Basic and acidic residues" evidence="4">
    <location>
        <begin position="292"/>
        <end position="308"/>
    </location>
</feature>
<evidence type="ECO:0000256" key="3">
    <source>
        <dbReference type="PROSITE-ProRule" id="PRU00221"/>
    </source>
</evidence>